<dbReference type="Pfam" id="PF01555">
    <property type="entry name" value="N6_N4_Mtase"/>
    <property type="match status" value="1"/>
</dbReference>
<feature type="region of interest" description="Disordered" evidence="4">
    <location>
        <begin position="365"/>
        <end position="388"/>
    </location>
</feature>
<accession>A0A2H0WLR3</accession>
<proteinExistence type="predicted"/>
<keyword evidence="2 6" id="KW-0808">Transferase</keyword>
<feature type="compositionally biased region" description="Basic and acidic residues" evidence="4">
    <location>
        <begin position="365"/>
        <end position="379"/>
    </location>
</feature>
<dbReference type="GO" id="GO:0005737">
    <property type="term" value="C:cytoplasm"/>
    <property type="evidence" value="ECO:0007669"/>
    <property type="project" value="TreeGrafter"/>
</dbReference>
<dbReference type="PRINTS" id="PR00506">
    <property type="entry name" value="D21N6MTFRASE"/>
</dbReference>
<dbReference type="InterPro" id="IPR002295">
    <property type="entry name" value="N4/N6-MTase_EcoPI_Mod-like"/>
</dbReference>
<dbReference type="PANTHER" id="PTHR13370:SF16">
    <property type="entry name" value="SITE-SPECIFIC DNA-METHYLTRANSFERASE (ADENINE-SPECIFIC)"/>
    <property type="match status" value="1"/>
</dbReference>
<dbReference type="SUPFAM" id="SSF53335">
    <property type="entry name" value="S-adenosyl-L-methionine-dependent methyltransferases"/>
    <property type="match status" value="1"/>
</dbReference>
<feature type="domain" description="DNA methylase N-4/N-6" evidence="5">
    <location>
        <begin position="16"/>
        <end position="287"/>
    </location>
</feature>
<keyword evidence="1 6" id="KW-0489">Methyltransferase</keyword>
<evidence type="ECO:0000313" key="7">
    <source>
        <dbReference type="Proteomes" id="UP000230353"/>
    </source>
</evidence>
<gene>
    <name evidence="6" type="ORF">COT67_00920</name>
</gene>
<name>A0A2H0WLR3_9BACT</name>
<dbReference type="GO" id="GO:0003677">
    <property type="term" value="F:DNA binding"/>
    <property type="evidence" value="ECO:0007669"/>
    <property type="project" value="InterPro"/>
</dbReference>
<evidence type="ECO:0000259" key="5">
    <source>
        <dbReference type="Pfam" id="PF01555"/>
    </source>
</evidence>
<dbReference type="GO" id="GO:0008170">
    <property type="term" value="F:N-methyltransferase activity"/>
    <property type="evidence" value="ECO:0007669"/>
    <property type="project" value="InterPro"/>
</dbReference>
<evidence type="ECO:0000256" key="2">
    <source>
        <dbReference type="ARBA" id="ARBA00022679"/>
    </source>
</evidence>
<dbReference type="EMBL" id="PEZL01000012">
    <property type="protein sequence ID" value="PIS13601.1"/>
    <property type="molecule type" value="Genomic_DNA"/>
</dbReference>
<dbReference type="GO" id="GO:0032259">
    <property type="term" value="P:methylation"/>
    <property type="evidence" value="ECO:0007669"/>
    <property type="project" value="UniProtKB-KW"/>
</dbReference>
<dbReference type="InterPro" id="IPR002941">
    <property type="entry name" value="DNA_methylase_N4/N6"/>
</dbReference>
<dbReference type="Proteomes" id="UP000230353">
    <property type="component" value="Unassembled WGS sequence"/>
</dbReference>
<protein>
    <submittedName>
        <fullName evidence="6">Site-specific DNA-methyltransferase</fullName>
    </submittedName>
</protein>
<dbReference type="PANTHER" id="PTHR13370">
    <property type="entry name" value="RNA METHYLASE-RELATED"/>
    <property type="match status" value="1"/>
</dbReference>
<keyword evidence="3" id="KW-0949">S-adenosyl-L-methionine</keyword>
<evidence type="ECO:0000256" key="3">
    <source>
        <dbReference type="ARBA" id="ARBA00022691"/>
    </source>
</evidence>
<organism evidence="6 7">
    <name type="scientific">Candidatus Tagabacteria bacterium CG09_land_8_20_14_0_10_41_14</name>
    <dbReference type="NCBI Taxonomy" id="1975021"/>
    <lineage>
        <taxon>Bacteria</taxon>
        <taxon>Candidatus Tagaibacteriota</taxon>
    </lineage>
</organism>
<dbReference type="InterPro" id="IPR029063">
    <property type="entry name" value="SAM-dependent_MTases_sf"/>
</dbReference>
<evidence type="ECO:0000313" key="6">
    <source>
        <dbReference type="EMBL" id="PIS13601.1"/>
    </source>
</evidence>
<reference evidence="7" key="1">
    <citation type="submission" date="2017-09" db="EMBL/GenBank/DDBJ databases">
        <title>Depth-based differentiation of microbial function through sediment-hosted aquifers and enrichment of novel symbionts in the deep terrestrial subsurface.</title>
        <authorList>
            <person name="Probst A.J."/>
            <person name="Ladd B."/>
            <person name="Jarett J.K."/>
            <person name="Geller-Mcgrath D.E."/>
            <person name="Sieber C.M.K."/>
            <person name="Emerson J.B."/>
            <person name="Anantharaman K."/>
            <person name="Thomas B.C."/>
            <person name="Malmstrom R."/>
            <person name="Stieglmeier M."/>
            <person name="Klingl A."/>
            <person name="Woyke T."/>
            <person name="Ryan C.M."/>
            <person name="Banfield J.F."/>
        </authorList>
    </citation>
    <scope>NUCLEOTIDE SEQUENCE [LARGE SCALE GENOMIC DNA]</scope>
</reference>
<evidence type="ECO:0000256" key="1">
    <source>
        <dbReference type="ARBA" id="ARBA00022603"/>
    </source>
</evidence>
<dbReference type="Gene3D" id="3.40.50.150">
    <property type="entry name" value="Vaccinia Virus protein VP39"/>
    <property type="match status" value="1"/>
</dbReference>
<comment type="caution">
    <text evidence="6">The sequence shown here is derived from an EMBL/GenBank/DDBJ whole genome shotgun (WGS) entry which is preliminary data.</text>
</comment>
<sequence length="646" mass="73849">MLVCIFTKELIQLTHLRDRLLLVKELLHESGSVFVQISDENVHHVREVLDEVFKPDNFVALISFRTKTGRLGAKFIDSNFDYLLWYGKDISQLKYRSIFQKQNIEGDNIWCWIELPSGERRRLKKEEINNHSLLPKGSKVFRLRSLAPVGFNANATFSVNFGGKKYGPPGPKGRKSWATNEEGVEKLISGKRVMPVSNHLEYIYYYYDFPFTAINNNWADTRGATNKIYVVQTDDEIIKRCMLMTTDPGDLVLDPTCGGGTTAYVAEQWGRRWITCDTSRVSITLAKQRMMTAKYDYFELAHKEEGIKSGFVYQTATHITLKTVANKEPFTKETLYDQPVAEKNKVRVTGPFTVEAVPSLRVKPFDGKEPRIEGSDRELSQTGETGNQTLYRDELKTTGIRTTGGEKIEFSMVEPMLATRFLHAKGEILEKGKTKKAYISFGPDFGPMEQRQAEEAIKEARELKERPDFVIFAAFHFDPEAAKDIDQMDWPQVQILKAQMSVDLLTADLRKKRSSNQSYWLIGQPDVEVVKEKGGKYKVRVNGFDYYNPISGEIESKSNTHIAMWFLDTDYDERSLLPNQVFFPMKDSKRDWTKLAKALNGEIDEELIEAFTGVESLPFEAGAEKKIAVKIIDNRGIESFVIKNLE</sequence>
<evidence type="ECO:0000256" key="4">
    <source>
        <dbReference type="SAM" id="MobiDB-lite"/>
    </source>
</evidence>
<dbReference type="AlphaFoldDB" id="A0A2H0WLR3"/>